<accession>A0ABN6MW04</accession>
<evidence type="ECO:0000313" key="2">
    <source>
        <dbReference type="Proteomes" id="UP001162891"/>
    </source>
</evidence>
<gene>
    <name evidence="1" type="ORF">AMOR_40860</name>
</gene>
<sequence>MKETTGGVAVDPRFAEVVRAFSSKPGVTAGKTMASPGLKARGKIFAMLVRGRLVVKLPRERVDALVAAGRGARFDPRRDGRTMKEWIVVEGDDPPWTELAGDAYRFVLGTGGAARTRRRR</sequence>
<dbReference type="SUPFAM" id="SSF159894">
    <property type="entry name" value="YgaC/TfoX-N like"/>
    <property type="match status" value="1"/>
</dbReference>
<reference evidence="2" key="1">
    <citation type="journal article" date="2022" name="Int. J. Syst. Evol. Microbiol.">
        <title>Anaeromyxobacter oryzae sp. nov., Anaeromyxobacter diazotrophicus sp. nov. and Anaeromyxobacter paludicola sp. nov., isolated from paddy soils.</title>
        <authorList>
            <person name="Itoh H."/>
            <person name="Xu Z."/>
            <person name="Mise K."/>
            <person name="Masuda Y."/>
            <person name="Ushijima N."/>
            <person name="Hayakawa C."/>
            <person name="Shiratori Y."/>
            <person name="Senoo K."/>
        </authorList>
    </citation>
    <scope>NUCLEOTIDE SEQUENCE [LARGE SCALE GENOMIC DNA]</scope>
    <source>
        <strain evidence="2">Red232</strain>
    </source>
</reference>
<name>A0ABN6MW04_9BACT</name>
<evidence type="ECO:0008006" key="3">
    <source>
        <dbReference type="Google" id="ProtNLM"/>
    </source>
</evidence>
<dbReference type="Proteomes" id="UP001162891">
    <property type="component" value="Chromosome"/>
</dbReference>
<dbReference type="EMBL" id="AP025591">
    <property type="protein sequence ID" value="BDG05090.1"/>
    <property type="molecule type" value="Genomic_DNA"/>
</dbReference>
<dbReference type="InterPro" id="IPR058532">
    <property type="entry name" value="YjbR/MT2646/Rv2570-like"/>
</dbReference>
<organism evidence="1 2">
    <name type="scientific">Anaeromyxobacter oryzae</name>
    <dbReference type="NCBI Taxonomy" id="2918170"/>
    <lineage>
        <taxon>Bacteria</taxon>
        <taxon>Pseudomonadati</taxon>
        <taxon>Myxococcota</taxon>
        <taxon>Myxococcia</taxon>
        <taxon>Myxococcales</taxon>
        <taxon>Cystobacterineae</taxon>
        <taxon>Anaeromyxobacteraceae</taxon>
        <taxon>Anaeromyxobacter</taxon>
    </lineage>
</organism>
<proteinExistence type="predicted"/>
<dbReference type="RefSeq" id="WP_248353631.1">
    <property type="nucleotide sequence ID" value="NZ_AP025591.1"/>
</dbReference>
<dbReference type="Pfam" id="PF04237">
    <property type="entry name" value="YjbR"/>
    <property type="match status" value="1"/>
</dbReference>
<evidence type="ECO:0000313" key="1">
    <source>
        <dbReference type="EMBL" id="BDG05090.1"/>
    </source>
</evidence>
<keyword evidence="2" id="KW-1185">Reference proteome</keyword>
<protein>
    <recommendedName>
        <fullName evidence="3">TfoX N-terminal domain-containing protein</fullName>
    </recommendedName>
</protein>